<gene>
    <name evidence="1" type="ORF">WG66_3415</name>
</gene>
<sequence>MFFKMVRWANRVDYFGENVVDAGYHTLPHGDSLGIPLLGTVNYFPTLHYAFALRSSIQEFLHCVDIVFRDSRHTFRGAQGTHAFPEYRRMRTYTFFYLGFFNHVSESASLRWPPAEALAYIAGALMYAERCPEFLAPGYFDCFVRAPLQ</sequence>
<reference evidence="1 2" key="1">
    <citation type="submission" date="2015-12" db="EMBL/GenBank/DDBJ databases">
        <title>Draft genome sequence of Moniliophthora roreri, the causal agent of frosty pod rot of cacao.</title>
        <authorList>
            <person name="Aime M.C."/>
            <person name="Diaz-Valderrama J.R."/>
            <person name="Kijpornyongpan T."/>
            <person name="Phillips-Mora W."/>
        </authorList>
    </citation>
    <scope>NUCLEOTIDE SEQUENCE [LARGE SCALE GENOMIC DNA]</scope>
    <source>
        <strain evidence="1 2">MCA 2952</strain>
    </source>
</reference>
<comment type="caution">
    <text evidence="1">The sequence shown here is derived from an EMBL/GenBank/DDBJ whole genome shotgun (WGS) entry which is preliminary data.</text>
</comment>
<proteinExistence type="predicted"/>
<dbReference type="EMBL" id="LATX01001027">
    <property type="protein sequence ID" value="KTB44009.1"/>
    <property type="molecule type" value="Genomic_DNA"/>
</dbReference>
<accession>A0A0W0G5Z9</accession>
<organism evidence="1 2">
    <name type="scientific">Moniliophthora roreri</name>
    <name type="common">Frosty pod rot fungus</name>
    <name type="synonym">Monilia roreri</name>
    <dbReference type="NCBI Taxonomy" id="221103"/>
    <lineage>
        <taxon>Eukaryota</taxon>
        <taxon>Fungi</taxon>
        <taxon>Dikarya</taxon>
        <taxon>Basidiomycota</taxon>
        <taxon>Agaricomycotina</taxon>
        <taxon>Agaricomycetes</taxon>
        <taxon>Agaricomycetidae</taxon>
        <taxon>Agaricales</taxon>
        <taxon>Marasmiineae</taxon>
        <taxon>Marasmiaceae</taxon>
        <taxon>Moniliophthora</taxon>
    </lineage>
</organism>
<dbReference type="Proteomes" id="UP000054988">
    <property type="component" value="Unassembled WGS sequence"/>
</dbReference>
<name>A0A0W0G5Z9_MONRR</name>
<dbReference type="AlphaFoldDB" id="A0A0W0G5Z9"/>
<evidence type="ECO:0000313" key="1">
    <source>
        <dbReference type="EMBL" id="KTB44009.1"/>
    </source>
</evidence>
<evidence type="ECO:0000313" key="2">
    <source>
        <dbReference type="Proteomes" id="UP000054988"/>
    </source>
</evidence>
<protein>
    <submittedName>
        <fullName evidence="1">Uncharacterized protein</fullName>
    </submittedName>
</protein>